<feature type="domain" description="GED" evidence="1">
    <location>
        <begin position="202"/>
        <end position="289"/>
    </location>
</feature>
<dbReference type="Proteomes" id="UP001460270">
    <property type="component" value="Unassembled WGS sequence"/>
</dbReference>
<dbReference type="EMBL" id="JBBPFD010000008">
    <property type="protein sequence ID" value="KAK7916734.1"/>
    <property type="molecule type" value="Genomic_DNA"/>
</dbReference>
<dbReference type="GO" id="GO:0098793">
    <property type="term" value="C:presynapse"/>
    <property type="evidence" value="ECO:0007669"/>
    <property type="project" value="GOC"/>
</dbReference>
<dbReference type="FunFam" id="1.20.120.1240:FF:000007">
    <property type="entry name" value="Interferon-induced GTP-binding protein Mx1"/>
    <property type="match status" value="1"/>
</dbReference>
<dbReference type="GO" id="GO:0016185">
    <property type="term" value="P:synaptic vesicle budding from presynaptic endocytic zone membrane"/>
    <property type="evidence" value="ECO:0007669"/>
    <property type="project" value="TreeGrafter"/>
</dbReference>
<dbReference type="PANTHER" id="PTHR11566">
    <property type="entry name" value="DYNAMIN"/>
    <property type="match status" value="1"/>
</dbReference>
<dbReference type="InterPro" id="IPR000375">
    <property type="entry name" value="Dynamin_stalk"/>
</dbReference>
<protein>
    <recommendedName>
        <fullName evidence="1">GED domain-containing protein</fullName>
    </recommendedName>
</protein>
<dbReference type="GO" id="GO:0003924">
    <property type="term" value="F:GTPase activity"/>
    <property type="evidence" value="ECO:0007669"/>
    <property type="project" value="InterPro"/>
</dbReference>
<dbReference type="SMART" id="SM00302">
    <property type="entry name" value="GED"/>
    <property type="match status" value="1"/>
</dbReference>
<dbReference type="GO" id="GO:0051607">
    <property type="term" value="P:defense response to virus"/>
    <property type="evidence" value="ECO:0007669"/>
    <property type="project" value="TreeGrafter"/>
</dbReference>
<dbReference type="GO" id="GO:0005737">
    <property type="term" value="C:cytoplasm"/>
    <property type="evidence" value="ECO:0007669"/>
    <property type="project" value="TreeGrafter"/>
</dbReference>
<dbReference type="GO" id="GO:0005874">
    <property type="term" value="C:microtubule"/>
    <property type="evidence" value="ECO:0007669"/>
    <property type="project" value="TreeGrafter"/>
</dbReference>
<organism evidence="2 3">
    <name type="scientific">Mugilogobius chulae</name>
    <name type="common">yellowstripe goby</name>
    <dbReference type="NCBI Taxonomy" id="88201"/>
    <lineage>
        <taxon>Eukaryota</taxon>
        <taxon>Metazoa</taxon>
        <taxon>Chordata</taxon>
        <taxon>Craniata</taxon>
        <taxon>Vertebrata</taxon>
        <taxon>Euteleostomi</taxon>
        <taxon>Actinopterygii</taxon>
        <taxon>Neopterygii</taxon>
        <taxon>Teleostei</taxon>
        <taxon>Neoteleostei</taxon>
        <taxon>Acanthomorphata</taxon>
        <taxon>Gobiaria</taxon>
        <taxon>Gobiiformes</taxon>
        <taxon>Gobioidei</taxon>
        <taxon>Gobiidae</taxon>
        <taxon>Gobionellinae</taxon>
        <taxon>Mugilogobius</taxon>
    </lineage>
</organism>
<evidence type="ECO:0000313" key="3">
    <source>
        <dbReference type="Proteomes" id="UP001460270"/>
    </source>
</evidence>
<comment type="caution">
    <text evidence="2">The sequence shown here is derived from an EMBL/GenBank/DDBJ whole genome shotgun (WGS) entry which is preliminary data.</text>
</comment>
<dbReference type="Pfam" id="PF02212">
    <property type="entry name" value="GED"/>
    <property type="match status" value="1"/>
</dbReference>
<name>A0AAW0PEE0_9GOBI</name>
<dbReference type="InterPro" id="IPR003130">
    <property type="entry name" value="GED"/>
</dbReference>
<dbReference type="PANTHER" id="PTHR11566:SF225">
    <property type="entry name" value="INTERFERON-INDUCED GTP-BINDING PROTEIN MX-RELATED"/>
    <property type="match status" value="1"/>
</dbReference>
<evidence type="ECO:0000313" key="2">
    <source>
        <dbReference type="EMBL" id="KAK7916734.1"/>
    </source>
</evidence>
<dbReference type="InterPro" id="IPR020850">
    <property type="entry name" value="GED_dom"/>
</dbReference>
<reference evidence="3" key="1">
    <citation type="submission" date="2024-04" db="EMBL/GenBank/DDBJ databases">
        <title>Salinicola lusitanus LLJ914,a marine bacterium isolated from the Okinawa Trough.</title>
        <authorList>
            <person name="Li J."/>
        </authorList>
    </citation>
    <scope>NUCLEOTIDE SEQUENCE [LARGE SCALE GENOMIC DNA]</scope>
</reference>
<sequence length="289" mass="33967">MFSPDSGTSRRPVPEVLRKVTAFTQDVHSLIAHKKLKCGEKINVFSPLRKEFERWKEILESSGNNFYEKIQDQEVYEEKYRGKELPGFDNFETFEDMVTDQIKQSEEPAISVLKNAGDCIKEMFLQLVNSHFKGFPNLLRSAKNHIESVKQDMETTAEVMLRKQFRMEMVVYTQDKYYRDTLSQYDNNNHLNKKVMSDEAKLQELIVHIKSYYKIASERLADQIPIVICYQMLEELASEVNKKMLQMIQEKDKIESLLKEDHDLGKKRADLQSRQKSLTEAREKLDTFC</sequence>
<dbReference type="GO" id="GO:0005886">
    <property type="term" value="C:plasma membrane"/>
    <property type="evidence" value="ECO:0007669"/>
    <property type="project" value="TreeGrafter"/>
</dbReference>
<dbReference type="Pfam" id="PF01031">
    <property type="entry name" value="Dynamin_M"/>
    <property type="match status" value="1"/>
</dbReference>
<dbReference type="AlphaFoldDB" id="A0AAW0PEE0"/>
<accession>A0AAW0PEE0</accession>
<dbReference type="Gene3D" id="1.20.120.1240">
    <property type="entry name" value="Dynamin, middle domain"/>
    <property type="match status" value="1"/>
</dbReference>
<proteinExistence type="predicted"/>
<keyword evidence="3" id="KW-1185">Reference proteome</keyword>
<dbReference type="GO" id="GO:0008017">
    <property type="term" value="F:microtubule binding"/>
    <property type="evidence" value="ECO:0007669"/>
    <property type="project" value="TreeGrafter"/>
</dbReference>
<gene>
    <name evidence="2" type="ORF">WMY93_012495</name>
</gene>
<dbReference type="PROSITE" id="PS51388">
    <property type="entry name" value="GED"/>
    <property type="match status" value="1"/>
</dbReference>
<dbReference type="GO" id="GO:0031623">
    <property type="term" value="P:receptor internalization"/>
    <property type="evidence" value="ECO:0007669"/>
    <property type="project" value="TreeGrafter"/>
</dbReference>
<dbReference type="GO" id="GO:0005525">
    <property type="term" value="F:GTP binding"/>
    <property type="evidence" value="ECO:0007669"/>
    <property type="project" value="InterPro"/>
</dbReference>
<dbReference type="GO" id="GO:0005634">
    <property type="term" value="C:nucleus"/>
    <property type="evidence" value="ECO:0007669"/>
    <property type="project" value="TreeGrafter"/>
</dbReference>
<evidence type="ECO:0000259" key="1">
    <source>
        <dbReference type="PROSITE" id="PS51388"/>
    </source>
</evidence>
<dbReference type="InterPro" id="IPR022812">
    <property type="entry name" value="Dynamin"/>
</dbReference>